<dbReference type="GO" id="GO:0015934">
    <property type="term" value="C:large ribosomal subunit"/>
    <property type="evidence" value="ECO:0007669"/>
    <property type="project" value="InterPro"/>
</dbReference>
<dbReference type="PANTHER" id="PTHR35534:SF1">
    <property type="entry name" value="LARGE RIBOSOMAL SUBUNIT PROTEIN BL32"/>
    <property type="match status" value="1"/>
</dbReference>
<dbReference type="AlphaFoldDB" id="A0A1H9AW20"/>
<reference evidence="7 8" key="1">
    <citation type="submission" date="2016-10" db="EMBL/GenBank/DDBJ databases">
        <authorList>
            <person name="de Groot N.N."/>
        </authorList>
    </citation>
    <scope>NUCLEOTIDE SEQUENCE [LARGE SCALE GENOMIC DNA]</scope>
    <source>
        <strain evidence="7 8">DSM 15695</strain>
    </source>
</reference>
<dbReference type="GO" id="GO:0003735">
    <property type="term" value="F:structural constituent of ribosome"/>
    <property type="evidence" value="ECO:0007669"/>
    <property type="project" value="InterPro"/>
</dbReference>
<sequence>MAVPKSKTSKSRKNKRRAQHKLSSLNLSFDSQTGSYKMSHRIDENGYYKGRQVIKVKQK</sequence>
<dbReference type="Gene3D" id="1.20.5.640">
    <property type="entry name" value="Single helix bin"/>
    <property type="match status" value="1"/>
</dbReference>
<dbReference type="RefSeq" id="WP_092570498.1">
    <property type="nucleotide sequence ID" value="NZ_CP096206.2"/>
</dbReference>
<dbReference type="GO" id="GO:0006412">
    <property type="term" value="P:translation"/>
    <property type="evidence" value="ECO:0007669"/>
    <property type="project" value="UniProtKB-UniRule"/>
</dbReference>
<evidence type="ECO:0000256" key="1">
    <source>
        <dbReference type="ARBA" id="ARBA00008560"/>
    </source>
</evidence>
<dbReference type="InterPro" id="IPR002677">
    <property type="entry name" value="Ribosomal_bL32"/>
</dbReference>
<evidence type="ECO:0000256" key="5">
    <source>
        <dbReference type="HAMAP-Rule" id="MF_00340"/>
    </source>
</evidence>
<feature type="compositionally biased region" description="Basic residues" evidence="6">
    <location>
        <begin position="7"/>
        <end position="20"/>
    </location>
</feature>
<dbReference type="InterPro" id="IPR044957">
    <property type="entry name" value="Ribosomal_bL32_bact"/>
</dbReference>
<keyword evidence="8" id="KW-1185">Reference proteome</keyword>
<name>A0A1H9AW20_9LACT</name>
<dbReference type="OrthoDB" id="9812874at2"/>
<dbReference type="STRING" id="89093.SAMN04488558_10295"/>
<evidence type="ECO:0000256" key="2">
    <source>
        <dbReference type="ARBA" id="ARBA00022980"/>
    </source>
</evidence>
<dbReference type="EMBL" id="FOEN01000002">
    <property type="protein sequence ID" value="SEP80946.1"/>
    <property type="molecule type" value="Genomic_DNA"/>
</dbReference>
<dbReference type="SUPFAM" id="SSF57829">
    <property type="entry name" value="Zn-binding ribosomal proteins"/>
    <property type="match status" value="1"/>
</dbReference>
<evidence type="ECO:0000313" key="8">
    <source>
        <dbReference type="Proteomes" id="UP000198833"/>
    </source>
</evidence>
<protein>
    <recommendedName>
        <fullName evidence="4 5">Large ribosomal subunit protein bL32</fullName>
    </recommendedName>
</protein>
<dbReference type="Pfam" id="PF01783">
    <property type="entry name" value="Ribosomal_L32p"/>
    <property type="match status" value="1"/>
</dbReference>
<evidence type="ECO:0000256" key="4">
    <source>
        <dbReference type="ARBA" id="ARBA00035178"/>
    </source>
</evidence>
<evidence type="ECO:0000313" key="7">
    <source>
        <dbReference type="EMBL" id="SEP80946.1"/>
    </source>
</evidence>
<evidence type="ECO:0000256" key="6">
    <source>
        <dbReference type="SAM" id="MobiDB-lite"/>
    </source>
</evidence>
<dbReference type="HAMAP" id="MF_00340">
    <property type="entry name" value="Ribosomal_bL32"/>
    <property type="match status" value="1"/>
</dbReference>
<organism evidence="7 8">
    <name type="scientific">Ignavigranum ruoffiae</name>
    <dbReference type="NCBI Taxonomy" id="89093"/>
    <lineage>
        <taxon>Bacteria</taxon>
        <taxon>Bacillati</taxon>
        <taxon>Bacillota</taxon>
        <taxon>Bacilli</taxon>
        <taxon>Lactobacillales</taxon>
        <taxon>Aerococcaceae</taxon>
        <taxon>Ignavigranum</taxon>
    </lineage>
</organism>
<evidence type="ECO:0000256" key="3">
    <source>
        <dbReference type="ARBA" id="ARBA00023274"/>
    </source>
</evidence>
<dbReference type="Proteomes" id="UP000198833">
    <property type="component" value="Unassembled WGS sequence"/>
</dbReference>
<keyword evidence="2 5" id="KW-0689">Ribosomal protein</keyword>
<accession>A0A1H9AW20</accession>
<dbReference type="NCBIfam" id="TIGR01031">
    <property type="entry name" value="rpmF_bact"/>
    <property type="match status" value="1"/>
</dbReference>
<proteinExistence type="inferred from homology"/>
<gene>
    <name evidence="5" type="primary">rpmF</name>
    <name evidence="7" type="ORF">SAMN04488558_10295</name>
</gene>
<feature type="region of interest" description="Disordered" evidence="6">
    <location>
        <begin position="1"/>
        <end position="26"/>
    </location>
</feature>
<dbReference type="InterPro" id="IPR011332">
    <property type="entry name" value="Ribosomal_zn-bd"/>
</dbReference>
<dbReference type="PANTHER" id="PTHR35534">
    <property type="entry name" value="50S RIBOSOMAL PROTEIN L32"/>
    <property type="match status" value="1"/>
</dbReference>
<keyword evidence="3 5" id="KW-0687">Ribonucleoprotein</keyword>
<comment type="similarity">
    <text evidence="1 5">Belongs to the bacterial ribosomal protein bL32 family.</text>
</comment>